<dbReference type="GO" id="GO:0003676">
    <property type="term" value="F:nucleic acid binding"/>
    <property type="evidence" value="ECO:0007669"/>
    <property type="project" value="InterPro"/>
</dbReference>
<dbReference type="AlphaFoldDB" id="A0A6P7F497"/>
<name>A0A6P7F497_DIAVI</name>
<dbReference type="CDD" id="cd09276">
    <property type="entry name" value="Rnase_HI_RT_non_LTR"/>
    <property type="match status" value="1"/>
</dbReference>
<evidence type="ECO:0000259" key="1">
    <source>
        <dbReference type="PROSITE" id="PS50879"/>
    </source>
</evidence>
<dbReference type="Gene3D" id="3.30.420.10">
    <property type="entry name" value="Ribonuclease H-like superfamily/Ribonuclease H"/>
    <property type="match status" value="1"/>
</dbReference>
<gene>
    <name evidence="2" type="primary">LOC114325765</name>
</gene>
<accession>A0A6P7F497</accession>
<dbReference type="SUPFAM" id="SSF53098">
    <property type="entry name" value="Ribonuclease H-like"/>
    <property type="match status" value="1"/>
</dbReference>
<sequence>MYCTIPTYNENNIISNNILKSILNCYSDATVIYTDASKSGEGSGCAYFLPSGGFEFKYKLPNEFSIFSAESLAILEALKYIKNSYTKKTLILSDCLSVLQNIKNTFLPKTFSNPYIFLIKDMLKQLEDSGFNIKFIWVNAHIGLKDNEYVDYLAKSSITSGTLLSYSLSVSDVITIFKRNQLSIRKDQWNLYCLTKPTRYTTLQPVIPQNTWFKSFKAPRKYITTINRLRFGHACYPSHLYKINVIEDNNCKHCGKQGDLDHIFFECTKFQQHSNSLYKNLIKLDMHAPFNIQSLLATGSQQIYNIIIDFLSDTRTVL</sequence>
<dbReference type="InterPro" id="IPR002156">
    <property type="entry name" value="RNaseH_domain"/>
</dbReference>
<reference evidence="2" key="1">
    <citation type="submission" date="2025-08" db="UniProtKB">
        <authorList>
            <consortium name="RefSeq"/>
        </authorList>
    </citation>
    <scope>IDENTIFICATION</scope>
    <source>
        <tissue evidence="2">Whole insect</tissue>
    </source>
</reference>
<dbReference type="GO" id="GO:0004523">
    <property type="term" value="F:RNA-DNA hybrid ribonuclease activity"/>
    <property type="evidence" value="ECO:0007669"/>
    <property type="project" value="InterPro"/>
</dbReference>
<dbReference type="PROSITE" id="PS50879">
    <property type="entry name" value="RNASE_H_1"/>
    <property type="match status" value="1"/>
</dbReference>
<dbReference type="InterPro" id="IPR012337">
    <property type="entry name" value="RNaseH-like_sf"/>
</dbReference>
<dbReference type="InterPro" id="IPR036397">
    <property type="entry name" value="RNaseH_sf"/>
</dbReference>
<protein>
    <submittedName>
        <fullName evidence="2">Uncharacterized protein LOC114325765</fullName>
    </submittedName>
</protein>
<dbReference type="Pfam" id="PF00075">
    <property type="entry name" value="RNase_H"/>
    <property type="match status" value="1"/>
</dbReference>
<proteinExistence type="predicted"/>
<organism evidence="2">
    <name type="scientific">Diabrotica virgifera virgifera</name>
    <name type="common">western corn rootworm</name>
    <dbReference type="NCBI Taxonomy" id="50390"/>
    <lineage>
        <taxon>Eukaryota</taxon>
        <taxon>Metazoa</taxon>
        <taxon>Ecdysozoa</taxon>
        <taxon>Arthropoda</taxon>
        <taxon>Hexapoda</taxon>
        <taxon>Insecta</taxon>
        <taxon>Pterygota</taxon>
        <taxon>Neoptera</taxon>
        <taxon>Endopterygota</taxon>
        <taxon>Coleoptera</taxon>
        <taxon>Polyphaga</taxon>
        <taxon>Cucujiformia</taxon>
        <taxon>Chrysomeloidea</taxon>
        <taxon>Chrysomelidae</taxon>
        <taxon>Galerucinae</taxon>
        <taxon>Diabroticina</taxon>
        <taxon>Diabroticites</taxon>
        <taxon>Diabrotica</taxon>
    </lineage>
</organism>
<evidence type="ECO:0000313" key="2">
    <source>
        <dbReference type="RefSeq" id="XP_028129697.1"/>
    </source>
</evidence>
<dbReference type="RefSeq" id="XP_028129697.1">
    <property type="nucleotide sequence ID" value="XM_028273896.1"/>
</dbReference>
<feature type="domain" description="RNase H type-1" evidence="1">
    <location>
        <begin position="26"/>
        <end position="159"/>
    </location>
</feature>
<dbReference type="InParanoid" id="A0A6P7F497"/>